<keyword evidence="1" id="KW-0812">Transmembrane</keyword>
<keyword evidence="1" id="KW-1133">Transmembrane helix</keyword>
<dbReference type="AlphaFoldDB" id="A0A6C0FDL9"/>
<name>A0A6C0FDL9_9ZZZZ</name>
<dbReference type="EMBL" id="MN738838">
    <property type="protein sequence ID" value="QHT38971.1"/>
    <property type="molecule type" value="Genomic_DNA"/>
</dbReference>
<organism evidence="2">
    <name type="scientific">viral metagenome</name>
    <dbReference type="NCBI Taxonomy" id="1070528"/>
    <lineage>
        <taxon>unclassified sequences</taxon>
        <taxon>metagenomes</taxon>
        <taxon>organismal metagenomes</taxon>
    </lineage>
</organism>
<sequence>MNILLIILVAVVGFCYFGGNKCPKVLKDNKEMLLGVLIGLALCSFMGVNLEGMNDSDYSKYNTYAFPDCPCNTGGQKGCIGYDCQHDDDCNMCGHIDNDGKAIPNYCALYRPVYGHMQEGTCQRRK</sequence>
<feature type="transmembrane region" description="Helical" evidence="1">
    <location>
        <begin position="33"/>
        <end position="50"/>
    </location>
</feature>
<evidence type="ECO:0000313" key="2">
    <source>
        <dbReference type="EMBL" id="QHT38971.1"/>
    </source>
</evidence>
<proteinExistence type="predicted"/>
<protein>
    <submittedName>
        <fullName evidence="2">Uncharacterized protein</fullName>
    </submittedName>
</protein>
<reference evidence="2" key="1">
    <citation type="journal article" date="2020" name="Nature">
        <title>Giant virus diversity and host interactions through global metagenomics.</title>
        <authorList>
            <person name="Schulz F."/>
            <person name="Roux S."/>
            <person name="Paez-Espino D."/>
            <person name="Jungbluth S."/>
            <person name="Walsh D.A."/>
            <person name="Denef V.J."/>
            <person name="McMahon K.D."/>
            <person name="Konstantinidis K.T."/>
            <person name="Eloe-Fadrosh E.A."/>
            <person name="Kyrpides N.C."/>
            <person name="Woyke T."/>
        </authorList>
    </citation>
    <scope>NUCLEOTIDE SEQUENCE</scope>
    <source>
        <strain evidence="2">GVMAG-S-ERX556126-94</strain>
    </source>
</reference>
<accession>A0A6C0FDL9</accession>
<evidence type="ECO:0000256" key="1">
    <source>
        <dbReference type="SAM" id="Phobius"/>
    </source>
</evidence>
<keyword evidence="1" id="KW-0472">Membrane</keyword>